<dbReference type="InterPro" id="IPR011008">
    <property type="entry name" value="Dimeric_a/b-barrel"/>
</dbReference>
<dbReference type="AlphaFoldDB" id="A0A7C8MMV5"/>
<dbReference type="Proteomes" id="UP000481858">
    <property type="component" value="Unassembled WGS sequence"/>
</dbReference>
<dbReference type="Gene3D" id="3.30.70.100">
    <property type="match status" value="2"/>
</dbReference>
<dbReference type="SUPFAM" id="SSF54909">
    <property type="entry name" value="Dimeric alpha+beta barrel"/>
    <property type="match status" value="1"/>
</dbReference>
<gene>
    <name evidence="1" type="ORF">GQX73_g6700</name>
</gene>
<evidence type="ECO:0000313" key="2">
    <source>
        <dbReference type="Proteomes" id="UP000481858"/>
    </source>
</evidence>
<dbReference type="PANTHER" id="PTHR42052:SF1">
    <property type="entry name" value="ABM DOMAIN-CONTAINING PROTEIN"/>
    <property type="match status" value="1"/>
</dbReference>
<accession>A0A7C8MMV5</accession>
<dbReference type="InParanoid" id="A0A7C8MMV5"/>
<organism evidence="1 2">
    <name type="scientific">Xylaria multiplex</name>
    <dbReference type="NCBI Taxonomy" id="323545"/>
    <lineage>
        <taxon>Eukaryota</taxon>
        <taxon>Fungi</taxon>
        <taxon>Dikarya</taxon>
        <taxon>Ascomycota</taxon>
        <taxon>Pezizomycotina</taxon>
        <taxon>Sordariomycetes</taxon>
        <taxon>Xylariomycetidae</taxon>
        <taxon>Xylariales</taxon>
        <taxon>Xylariaceae</taxon>
        <taxon>Xylaria</taxon>
    </lineage>
</organism>
<dbReference type="EMBL" id="WUBL01000079">
    <property type="protein sequence ID" value="KAF2966870.1"/>
    <property type="molecule type" value="Genomic_DNA"/>
</dbReference>
<evidence type="ECO:0000313" key="1">
    <source>
        <dbReference type="EMBL" id="KAF2966870.1"/>
    </source>
</evidence>
<keyword evidence="2" id="KW-1185">Reference proteome</keyword>
<dbReference type="PANTHER" id="PTHR42052">
    <property type="entry name" value="ABM DOMAIN-CONTAINING PROTEIN"/>
    <property type="match status" value="1"/>
</dbReference>
<sequence length="221" mass="24000">MPVTELAWIPSATPGSIPPAFLEAGQKGMEAQSEWAAAYASSTLPSGPPAARGAALYQQHEDRGIVLVTAHWDSPAQHAECIAGKENQQAMAAIAPHAIVSDVKFFHVEGVQMFNKETLDAGLLSILRISVGMEGGKREQVEKIWSEVKDLLVTSAGFEHTGGWKAEKDQGDEFVVVGAWRREDALSRFAGGEEWENARAWDEMWKGVVLGIDVKAYSRIA</sequence>
<dbReference type="OrthoDB" id="3542212at2759"/>
<comment type="caution">
    <text evidence="1">The sequence shown here is derived from an EMBL/GenBank/DDBJ whole genome shotgun (WGS) entry which is preliminary data.</text>
</comment>
<protein>
    <recommendedName>
        <fullName evidence="3">ABM domain-containing protein</fullName>
    </recommendedName>
</protein>
<proteinExistence type="predicted"/>
<evidence type="ECO:0008006" key="3">
    <source>
        <dbReference type="Google" id="ProtNLM"/>
    </source>
</evidence>
<reference evidence="1 2" key="1">
    <citation type="submission" date="2019-12" db="EMBL/GenBank/DDBJ databases">
        <title>Draft genome sequence of the ascomycete Xylaria multiplex DSM 110363.</title>
        <authorList>
            <person name="Buettner E."/>
            <person name="Kellner H."/>
        </authorList>
    </citation>
    <scope>NUCLEOTIDE SEQUENCE [LARGE SCALE GENOMIC DNA]</scope>
    <source>
        <strain evidence="1 2">DSM 110363</strain>
    </source>
</reference>
<name>A0A7C8MMV5_9PEZI</name>